<dbReference type="Gene3D" id="1.10.357.10">
    <property type="entry name" value="Tetracycline Repressor, domain 2"/>
    <property type="match status" value="1"/>
</dbReference>
<comment type="caution">
    <text evidence="7">The sequence shown here is derived from an EMBL/GenBank/DDBJ whole genome shotgun (WGS) entry which is preliminary data.</text>
</comment>
<evidence type="ECO:0000256" key="3">
    <source>
        <dbReference type="ARBA" id="ARBA00023125"/>
    </source>
</evidence>
<keyword evidence="2" id="KW-0805">Transcription regulation</keyword>
<evidence type="ECO:0000256" key="5">
    <source>
        <dbReference type="PROSITE-ProRule" id="PRU00335"/>
    </source>
</evidence>
<dbReference type="Proteomes" id="UP000663792">
    <property type="component" value="Unassembled WGS sequence"/>
</dbReference>
<accession>A0A938YGV0</accession>
<dbReference type="PANTHER" id="PTHR30055:SF226">
    <property type="entry name" value="HTH-TYPE TRANSCRIPTIONAL REGULATOR PKSA"/>
    <property type="match status" value="1"/>
</dbReference>
<keyword evidence="8" id="KW-1185">Reference proteome</keyword>
<gene>
    <name evidence="7" type="ORF">JL106_18420</name>
</gene>
<keyword evidence="3 5" id="KW-0238">DNA-binding</keyword>
<dbReference type="PROSITE" id="PS50977">
    <property type="entry name" value="HTH_TETR_2"/>
    <property type="match status" value="1"/>
</dbReference>
<evidence type="ECO:0000256" key="2">
    <source>
        <dbReference type="ARBA" id="ARBA00023015"/>
    </source>
</evidence>
<dbReference type="Pfam" id="PF00440">
    <property type="entry name" value="TetR_N"/>
    <property type="match status" value="1"/>
</dbReference>
<dbReference type="InterPro" id="IPR001647">
    <property type="entry name" value="HTH_TetR"/>
</dbReference>
<evidence type="ECO:0000313" key="7">
    <source>
        <dbReference type="EMBL" id="MBM9469266.1"/>
    </source>
</evidence>
<dbReference type="InterPro" id="IPR009057">
    <property type="entry name" value="Homeodomain-like_sf"/>
</dbReference>
<organism evidence="7 8">
    <name type="scientific">Nakamurella leprariae</name>
    <dbReference type="NCBI Taxonomy" id="2803911"/>
    <lineage>
        <taxon>Bacteria</taxon>
        <taxon>Bacillati</taxon>
        <taxon>Actinomycetota</taxon>
        <taxon>Actinomycetes</taxon>
        <taxon>Nakamurellales</taxon>
        <taxon>Nakamurellaceae</taxon>
        <taxon>Nakamurella</taxon>
    </lineage>
</organism>
<feature type="DNA-binding region" description="H-T-H motif" evidence="5">
    <location>
        <begin position="36"/>
        <end position="55"/>
    </location>
</feature>
<evidence type="ECO:0000259" key="6">
    <source>
        <dbReference type="PROSITE" id="PS50977"/>
    </source>
</evidence>
<reference evidence="7" key="1">
    <citation type="submission" date="2021-01" db="EMBL/GenBank/DDBJ databases">
        <title>YIM 132084 draft genome.</title>
        <authorList>
            <person name="An D."/>
        </authorList>
    </citation>
    <scope>NUCLEOTIDE SEQUENCE</scope>
    <source>
        <strain evidence="7">YIM 132084</strain>
    </source>
</reference>
<keyword evidence="1" id="KW-0678">Repressor</keyword>
<dbReference type="InterPro" id="IPR039538">
    <property type="entry name" value="BetI_C"/>
</dbReference>
<protein>
    <submittedName>
        <fullName evidence="7">TetR/AcrR family transcriptional regulator</fullName>
    </submittedName>
</protein>
<evidence type="ECO:0000256" key="1">
    <source>
        <dbReference type="ARBA" id="ARBA00022491"/>
    </source>
</evidence>
<dbReference type="SUPFAM" id="SSF48498">
    <property type="entry name" value="Tetracyclin repressor-like, C-terminal domain"/>
    <property type="match status" value="1"/>
</dbReference>
<evidence type="ECO:0000313" key="8">
    <source>
        <dbReference type="Proteomes" id="UP000663792"/>
    </source>
</evidence>
<dbReference type="PANTHER" id="PTHR30055">
    <property type="entry name" value="HTH-TYPE TRANSCRIPTIONAL REGULATOR RUTR"/>
    <property type="match status" value="1"/>
</dbReference>
<dbReference type="SUPFAM" id="SSF46689">
    <property type="entry name" value="Homeodomain-like"/>
    <property type="match status" value="1"/>
</dbReference>
<proteinExistence type="predicted"/>
<name>A0A938YGV0_9ACTN</name>
<keyword evidence="4" id="KW-0804">Transcription</keyword>
<dbReference type="GO" id="GO:0003700">
    <property type="term" value="F:DNA-binding transcription factor activity"/>
    <property type="evidence" value="ECO:0007669"/>
    <property type="project" value="TreeGrafter"/>
</dbReference>
<dbReference type="GO" id="GO:0000976">
    <property type="term" value="F:transcription cis-regulatory region binding"/>
    <property type="evidence" value="ECO:0007669"/>
    <property type="project" value="TreeGrafter"/>
</dbReference>
<sequence>MPEQRRTQAERRARTEHRVLEATLRLIAHHGSGAVTLAKVGVEAGYSRGIVTHQFGSRDELLTRAAQYAQTAIASPQTDVRGLPRLLLTVESYLAAVGRQEITTRAFLQMWAEAVTSQPSLRSLFLERDEHFRRLLAALITDGIGHGSIRSDVDADDTADLLVTQLRGTGLALMLTSDTAAYDARGAALLDFLQRGLAV</sequence>
<dbReference type="InterPro" id="IPR050109">
    <property type="entry name" value="HTH-type_TetR-like_transc_reg"/>
</dbReference>
<dbReference type="RefSeq" id="WP_205262212.1">
    <property type="nucleotide sequence ID" value="NZ_JAERWK010000025.1"/>
</dbReference>
<feature type="domain" description="HTH tetR-type" evidence="6">
    <location>
        <begin position="13"/>
        <end position="73"/>
    </location>
</feature>
<dbReference type="AlphaFoldDB" id="A0A938YGV0"/>
<dbReference type="EMBL" id="JAERWK010000025">
    <property type="protein sequence ID" value="MBM9469266.1"/>
    <property type="molecule type" value="Genomic_DNA"/>
</dbReference>
<dbReference type="InterPro" id="IPR036271">
    <property type="entry name" value="Tet_transcr_reg_TetR-rel_C_sf"/>
</dbReference>
<evidence type="ECO:0000256" key="4">
    <source>
        <dbReference type="ARBA" id="ARBA00023163"/>
    </source>
</evidence>
<dbReference type="Pfam" id="PF13977">
    <property type="entry name" value="TetR_C_6"/>
    <property type="match status" value="1"/>
</dbReference>